<name>A0A4S8P5X2_9HYPH</name>
<feature type="chain" id="PRO_5020748233" evidence="1">
    <location>
        <begin position="20"/>
        <end position="133"/>
    </location>
</feature>
<evidence type="ECO:0000313" key="2">
    <source>
        <dbReference type="EMBL" id="THV25610.1"/>
    </source>
</evidence>
<keyword evidence="1" id="KW-0732">Signal</keyword>
<dbReference type="EMBL" id="STGV01000001">
    <property type="protein sequence ID" value="THV25610.1"/>
    <property type="molecule type" value="Genomic_DNA"/>
</dbReference>
<dbReference type="Proteomes" id="UP000308828">
    <property type="component" value="Unassembled WGS sequence"/>
</dbReference>
<accession>A0A4S8P5X2</accession>
<organism evidence="2 3">
    <name type="scientific">Peteryoungia ipomoeae</name>
    <dbReference type="NCBI Taxonomy" id="1210932"/>
    <lineage>
        <taxon>Bacteria</taxon>
        <taxon>Pseudomonadati</taxon>
        <taxon>Pseudomonadota</taxon>
        <taxon>Alphaproteobacteria</taxon>
        <taxon>Hyphomicrobiales</taxon>
        <taxon>Rhizobiaceae</taxon>
        <taxon>Peteryoungia</taxon>
    </lineage>
</organism>
<reference evidence="2 3" key="1">
    <citation type="submission" date="2019-04" db="EMBL/GenBank/DDBJ databases">
        <title>Genome sequence of strain shin9-1.</title>
        <authorList>
            <person name="Gao J."/>
            <person name="Sun J."/>
        </authorList>
    </citation>
    <scope>NUCLEOTIDE SEQUENCE [LARGE SCALE GENOMIC DNA]</scope>
    <source>
        <strain evidence="3">shin9-1</strain>
    </source>
</reference>
<evidence type="ECO:0000313" key="3">
    <source>
        <dbReference type="Proteomes" id="UP000308828"/>
    </source>
</evidence>
<feature type="signal peptide" evidence="1">
    <location>
        <begin position="1"/>
        <end position="19"/>
    </location>
</feature>
<keyword evidence="3" id="KW-1185">Reference proteome</keyword>
<comment type="caution">
    <text evidence="2">The sequence shown here is derived from an EMBL/GenBank/DDBJ whole genome shotgun (WGS) entry which is preliminary data.</text>
</comment>
<evidence type="ECO:0000256" key="1">
    <source>
        <dbReference type="SAM" id="SignalP"/>
    </source>
</evidence>
<sequence>MKQLFAATVLVLCAGAANAQTATTATAPEGADEVRDACIFVAKNLLMVPDIKVGIVQAFPELEPPGARLTYSTRMDVEESDISDEMECAFTRQEGKLVLLRFCADSTCYASDSEDTDNRRRFAEMQALFERSR</sequence>
<proteinExistence type="predicted"/>
<dbReference type="OrthoDB" id="8420087at2"/>
<gene>
    <name evidence="2" type="ORF">FAA97_05345</name>
</gene>
<dbReference type="AlphaFoldDB" id="A0A4S8P5X2"/>
<protein>
    <submittedName>
        <fullName evidence="2">Uncharacterized protein</fullName>
    </submittedName>
</protein>
<dbReference type="RefSeq" id="WP_136597446.1">
    <property type="nucleotide sequence ID" value="NZ_STGV01000001.1"/>
</dbReference>